<name>U4LMZ8_PYROM</name>
<sequence>MFITKLIFELNAEPHPLPHGLLHYRPASRYLHCRAAFQSAFPISISRDPVFE</sequence>
<dbReference type="Proteomes" id="UP000018144">
    <property type="component" value="Unassembled WGS sequence"/>
</dbReference>
<keyword evidence="2" id="KW-1185">Reference proteome</keyword>
<gene>
    <name evidence="1" type="ORF">PCON_13987</name>
</gene>
<proteinExistence type="predicted"/>
<dbReference type="AlphaFoldDB" id="U4LMZ8"/>
<organism evidence="1 2">
    <name type="scientific">Pyronema omphalodes (strain CBS 100304)</name>
    <name type="common">Pyronema confluens</name>
    <dbReference type="NCBI Taxonomy" id="1076935"/>
    <lineage>
        <taxon>Eukaryota</taxon>
        <taxon>Fungi</taxon>
        <taxon>Dikarya</taxon>
        <taxon>Ascomycota</taxon>
        <taxon>Pezizomycotina</taxon>
        <taxon>Pezizomycetes</taxon>
        <taxon>Pezizales</taxon>
        <taxon>Pyronemataceae</taxon>
        <taxon>Pyronema</taxon>
    </lineage>
</organism>
<reference evidence="1 2" key="1">
    <citation type="journal article" date="2013" name="PLoS Genet.">
        <title>The genome and development-dependent transcriptomes of Pyronema confluens: a window into fungal evolution.</title>
        <authorList>
            <person name="Traeger S."/>
            <person name="Altegoer F."/>
            <person name="Freitag M."/>
            <person name="Gabaldon T."/>
            <person name="Kempken F."/>
            <person name="Kumar A."/>
            <person name="Marcet-Houben M."/>
            <person name="Poggeler S."/>
            <person name="Stajich J.E."/>
            <person name="Nowrousian M."/>
        </authorList>
    </citation>
    <scope>NUCLEOTIDE SEQUENCE [LARGE SCALE GENOMIC DNA]</scope>
    <source>
        <strain evidence="2">CBS 100304</strain>
        <tissue evidence="1">Vegetative mycelium</tissue>
    </source>
</reference>
<dbReference type="EMBL" id="HF935976">
    <property type="protein sequence ID" value="CCX32962.1"/>
    <property type="molecule type" value="Genomic_DNA"/>
</dbReference>
<evidence type="ECO:0000313" key="1">
    <source>
        <dbReference type="EMBL" id="CCX32962.1"/>
    </source>
</evidence>
<evidence type="ECO:0000313" key="2">
    <source>
        <dbReference type="Proteomes" id="UP000018144"/>
    </source>
</evidence>
<protein>
    <submittedName>
        <fullName evidence="1">Uncharacterized protein</fullName>
    </submittedName>
</protein>
<accession>U4LMZ8</accession>